<dbReference type="RefSeq" id="WP_359794354.1">
    <property type="nucleotide sequence ID" value="NZ_JBEYBN010000096.1"/>
</dbReference>
<evidence type="ECO:0000313" key="4">
    <source>
        <dbReference type="Proteomes" id="UP001550603"/>
    </source>
</evidence>
<evidence type="ECO:0000313" key="3">
    <source>
        <dbReference type="EMBL" id="MEU2272170.1"/>
    </source>
</evidence>
<evidence type="ECO:0000259" key="2">
    <source>
        <dbReference type="Pfam" id="PF04149"/>
    </source>
</evidence>
<proteinExistence type="predicted"/>
<gene>
    <name evidence="3" type="ORF">ABZ568_38190</name>
</gene>
<dbReference type="Proteomes" id="UP001550603">
    <property type="component" value="Unassembled WGS sequence"/>
</dbReference>
<evidence type="ECO:0000256" key="1">
    <source>
        <dbReference type="SAM" id="MobiDB-lite"/>
    </source>
</evidence>
<comment type="caution">
    <text evidence="3">The sequence shown here is derived from an EMBL/GenBank/DDBJ whole genome shotgun (WGS) entry which is preliminary data.</text>
</comment>
<dbReference type="EMBL" id="JBEYBN010000096">
    <property type="protein sequence ID" value="MEU2272170.1"/>
    <property type="molecule type" value="Genomic_DNA"/>
</dbReference>
<feature type="region of interest" description="Disordered" evidence="1">
    <location>
        <begin position="1"/>
        <end position="21"/>
    </location>
</feature>
<dbReference type="InterPro" id="IPR007278">
    <property type="entry name" value="DUF397"/>
</dbReference>
<accession>A0ABV2Y7V8</accession>
<sequence>MAEDRGAVSWRKSSYSGGNSGEQCCEMAVVSGEILVRDSKCPSRVVLVFTPDAWRTALVWMSRPVPDRAAP</sequence>
<feature type="domain" description="DUF397" evidence="2">
    <location>
        <begin position="9"/>
        <end position="56"/>
    </location>
</feature>
<reference evidence="3 4" key="1">
    <citation type="submission" date="2024-06" db="EMBL/GenBank/DDBJ databases">
        <title>The Natural Products Discovery Center: Release of the First 8490 Sequenced Strains for Exploring Actinobacteria Biosynthetic Diversity.</title>
        <authorList>
            <person name="Kalkreuter E."/>
            <person name="Kautsar S.A."/>
            <person name="Yang D."/>
            <person name="Bader C.D."/>
            <person name="Teijaro C.N."/>
            <person name="Fluegel L."/>
            <person name="Davis C.M."/>
            <person name="Simpson J.R."/>
            <person name="Lauterbach L."/>
            <person name="Steele A.D."/>
            <person name="Gui C."/>
            <person name="Meng S."/>
            <person name="Li G."/>
            <person name="Viehrig K."/>
            <person name="Ye F."/>
            <person name="Su P."/>
            <person name="Kiefer A.F."/>
            <person name="Nichols A."/>
            <person name="Cepeda A.J."/>
            <person name="Yan W."/>
            <person name="Fan B."/>
            <person name="Jiang Y."/>
            <person name="Adhikari A."/>
            <person name="Zheng C.-J."/>
            <person name="Schuster L."/>
            <person name="Cowan T.M."/>
            <person name="Smanski M.J."/>
            <person name="Chevrette M.G."/>
            <person name="De Carvalho L.P.S."/>
            <person name="Shen B."/>
        </authorList>
    </citation>
    <scope>NUCLEOTIDE SEQUENCE [LARGE SCALE GENOMIC DNA]</scope>
    <source>
        <strain evidence="3 4">NPDC019583</strain>
    </source>
</reference>
<organism evidence="3 4">
    <name type="scientific">Streptomyces olindensis</name>
    <dbReference type="NCBI Taxonomy" id="358823"/>
    <lineage>
        <taxon>Bacteria</taxon>
        <taxon>Bacillati</taxon>
        <taxon>Actinomycetota</taxon>
        <taxon>Actinomycetes</taxon>
        <taxon>Kitasatosporales</taxon>
        <taxon>Streptomycetaceae</taxon>
        <taxon>Streptomyces</taxon>
    </lineage>
</organism>
<name>A0ABV2Y7V8_9ACTN</name>
<dbReference type="Pfam" id="PF04149">
    <property type="entry name" value="DUF397"/>
    <property type="match status" value="1"/>
</dbReference>
<keyword evidence="4" id="KW-1185">Reference proteome</keyword>
<protein>
    <submittedName>
        <fullName evidence="3">DUF397 domain-containing protein</fullName>
    </submittedName>
</protein>